<comment type="caution">
    <text evidence="2">The sequence shown here is derived from an EMBL/GenBank/DDBJ whole genome shotgun (WGS) entry which is preliminary data.</text>
</comment>
<dbReference type="Gene3D" id="3.30.2130.10">
    <property type="entry name" value="VC0802-like"/>
    <property type="match status" value="1"/>
</dbReference>
<dbReference type="PANTHER" id="PTHR39199">
    <property type="entry name" value="BLR5128 PROTEIN"/>
    <property type="match status" value="1"/>
</dbReference>
<feature type="domain" description="DUF2241" evidence="1">
    <location>
        <begin position="2"/>
        <end position="72"/>
    </location>
</feature>
<protein>
    <submittedName>
        <fullName evidence="2">ACT domain-containing protein</fullName>
    </submittedName>
</protein>
<dbReference type="EMBL" id="BAAAFD010000001">
    <property type="protein sequence ID" value="GAA0851932.1"/>
    <property type="molecule type" value="Genomic_DNA"/>
</dbReference>
<reference evidence="3" key="1">
    <citation type="journal article" date="2019" name="Int. J. Syst. Evol. Microbiol.">
        <title>The Global Catalogue of Microorganisms (GCM) 10K type strain sequencing project: providing services to taxonomists for standard genome sequencing and annotation.</title>
        <authorList>
            <consortium name="The Broad Institute Genomics Platform"/>
            <consortium name="The Broad Institute Genome Sequencing Center for Infectious Disease"/>
            <person name="Wu L."/>
            <person name="Ma J."/>
        </authorList>
    </citation>
    <scope>NUCLEOTIDE SEQUENCE [LARGE SCALE GENOMIC DNA]</scope>
    <source>
        <strain evidence="3">JCM 15896</strain>
    </source>
</reference>
<organism evidence="2 3">
    <name type="scientific">Aliiglaciecola litoralis</name>
    <dbReference type="NCBI Taxonomy" id="582857"/>
    <lineage>
        <taxon>Bacteria</taxon>
        <taxon>Pseudomonadati</taxon>
        <taxon>Pseudomonadota</taxon>
        <taxon>Gammaproteobacteria</taxon>
        <taxon>Alteromonadales</taxon>
        <taxon>Alteromonadaceae</taxon>
        <taxon>Aliiglaciecola</taxon>
    </lineage>
</organism>
<dbReference type="Pfam" id="PF10000">
    <property type="entry name" value="ACT_3"/>
    <property type="match status" value="1"/>
</dbReference>
<gene>
    <name evidence="2" type="ORF">GCM10009114_00550</name>
</gene>
<name>A0ABP3WRG2_9ALTE</name>
<dbReference type="RefSeq" id="WP_343855554.1">
    <property type="nucleotide sequence ID" value="NZ_BAAAFD010000001.1"/>
</dbReference>
<evidence type="ECO:0000313" key="3">
    <source>
        <dbReference type="Proteomes" id="UP001500359"/>
    </source>
</evidence>
<dbReference type="Proteomes" id="UP001500359">
    <property type="component" value="Unassembled WGS sequence"/>
</dbReference>
<evidence type="ECO:0000313" key="2">
    <source>
        <dbReference type="EMBL" id="GAA0851932.1"/>
    </source>
</evidence>
<sequence>MSGETKLARLLATMSPELSAQSFVFYTTKAMSWPDIGRLQPKSYFQEKEGVSLIVEHSIADLNNLHYEGVYRCITLNVHSSLEAVGLTAAVSDALTQHNISANVVAAYFHDHIFVNNKDAKTALEVLTALSNTNQM</sequence>
<accession>A0ABP3WRG2</accession>
<keyword evidence="3" id="KW-1185">Reference proteome</keyword>
<evidence type="ECO:0000259" key="1">
    <source>
        <dbReference type="Pfam" id="PF10000"/>
    </source>
</evidence>
<dbReference type="PANTHER" id="PTHR39199:SF1">
    <property type="entry name" value="BLR5128 PROTEIN"/>
    <property type="match status" value="1"/>
</dbReference>
<dbReference type="SUPFAM" id="SSF55021">
    <property type="entry name" value="ACT-like"/>
    <property type="match status" value="2"/>
</dbReference>
<dbReference type="InterPro" id="IPR018717">
    <property type="entry name" value="DUF2241"/>
</dbReference>
<proteinExistence type="predicted"/>
<dbReference type="InterPro" id="IPR045865">
    <property type="entry name" value="ACT-like_dom_sf"/>
</dbReference>